<comment type="similarity">
    <text evidence="1">Belongs to the short-chain dehydrogenases/reductases (SDR) family.</text>
</comment>
<reference evidence="3 4" key="1">
    <citation type="submission" date="2019-12" db="EMBL/GenBank/DDBJ databases">
        <title>Halocatena pleomorpha gen. nov. sp. nov., an extremely halophilic archaeon of family Halobacteriaceae isolated from saltpan soil.</title>
        <authorList>
            <person name="Pal Y."/>
            <person name="Verma A."/>
            <person name="Krishnamurthi S."/>
            <person name="Kumar P."/>
        </authorList>
    </citation>
    <scope>NUCLEOTIDE SEQUENCE [LARGE SCALE GENOMIC DNA]</scope>
    <source>
        <strain evidence="3 4">JCM 16495</strain>
    </source>
</reference>
<keyword evidence="4" id="KW-1185">Reference proteome</keyword>
<evidence type="ECO:0000313" key="4">
    <source>
        <dbReference type="Proteomes" id="UP000451471"/>
    </source>
</evidence>
<dbReference type="GO" id="GO:0016491">
    <property type="term" value="F:oxidoreductase activity"/>
    <property type="evidence" value="ECO:0007669"/>
    <property type="project" value="UniProtKB-KW"/>
</dbReference>
<evidence type="ECO:0000256" key="1">
    <source>
        <dbReference type="ARBA" id="ARBA00006484"/>
    </source>
</evidence>
<dbReference type="Pfam" id="PF00106">
    <property type="entry name" value="adh_short"/>
    <property type="match status" value="1"/>
</dbReference>
<dbReference type="PRINTS" id="PR00081">
    <property type="entry name" value="GDHRDH"/>
</dbReference>
<proteinExistence type="inferred from homology"/>
<gene>
    <name evidence="3" type="ORF">GQS65_17115</name>
</gene>
<dbReference type="GO" id="GO:0016020">
    <property type="term" value="C:membrane"/>
    <property type="evidence" value="ECO:0007669"/>
    <property type="project" value="TreeGrafter"/>
</dbReference>
<dbReference type="AlphaFoldDB" id="A0A6B0GN34"/>
<dbReference type="SUPFAM" id="SSF51735">
    <property type="entry name" value="NAD(P)-binding Rossmann-fold domains"/>
    <property type="match status" value="1"/>
</dbReference>
<sequence>MNGTLLITGASSGIGASLVRHLAGDYEVLALARRIDRMNREYGDHPSIHPYELDLADADGTRSLLADLVAEWGHIPYLLNVAGIWNTKSLLELTDEDLRLAMEVDAFAHVRTMQALLPAMREHDFGRIVNVSGTGVLVPMAGWAAQYASIMARNAYGVTAAHENDDRNVKINLMGPGPTSTEMYDGPLPPTACHSTVDYLLGLDADGPTGRMFWLGYEVPLFPELGATELFGPFHADEEYLTRVCDPPEELRG</sequence>
<dbReference type="OrthoDB" id="10157at2157"/>
<keyword evidence="2" id="KW-0560">Oxidoreductase</keyword>
<evidence type="ECO:0000256" key="2">
    <source>
        <dbReference type="ARBA" id="ARBA00023002"/>
    </source>
</evidence>
<dbReference type="InterPro" id="IPR002347">
    <property type="entry name" value="SDR_fam"/>
</dbReference>
<protein>
    <submittedName>
        <fullName evidence="3">SDR family NAD(P)-dependent oxidoreductase</fullName>
    </submittedName>
</protein>
<dbReference type="PANTHER" id="PTHR44196:SF1">
    <property type="entry name" value="DEHYDROGENASE_REDUCTASE SDR FAMILY MEMBER 7B"/>
    <property type="match status" value="1"/>
</dbReference>
<evidence type="ECO:0000313" key="3">
    <source>
        <dbReference type="EMBL" id="MWG36184.1"/>
    </source>
</evidence>
<dbReference type="PANTHER" id="PTHR44196">
    <property type="entry name" value="DEHYDROGENASE/REDUCTASE SDR FAMILY MEMBER 7B"/>
    <property type="match status" value="1"/>
</dbReference>
<organism evidence="3 4">
    <name type="scientific">Halomarina oriensis</name>
    <dbReference type="NCBI Taxonomy" id="671145"/>
    <lineage>
        <taxon>Archaea</taxon>
        <taxon>Methanobacteriati</taxon>
        <taxon>Methanobacteriota</taxon>
        <taxon>Stenosarchaea group</taxon>
        <taxon>Halobacteria</taxon>
        <taxon>Halobacteriales</taxon>
        <taxon>Natronomonadaceae</taxon>
        <taxon>Halomarina</taxon>
    </lineage>
</organism>
<dbReference type="InterPro" id="IPR036291">
    <property type="entry name" value="NAD(P)-bd_dom_sf"/>
</dbReference>
<comment type="caution">
    <text evidence="3">The sequence shown here is derived from an EMBL/GenBank/DDBJ whole genome shotgun (WGS) entry which is preliminary data.</text>
</comment>
<dbReference type="RefSeq" id="WP_158205835.1">
    <property type="nucleotide sequence ID" value="NZ_WSZK01000030.1"/>
</dbReference>
<dbReference type="Proteomes" id="UP000451471">
    <property type="component" value="Unassembled WGS sequence"/>
</dbReference>
<dbReference type="Gene3D" id="3.40.50.720">
    <property type="entry name" value="NAD(P)-binding Rossmann-like Domain"/>
    <property type="match status" value="1"/>
</dbReference>
<accession>A0A6B0GN34</accession>
<dbReference type="EMBL" id="WSZK01000030">
    <property type="protein sequence ID" value="MWG36184.1"/>
    <property type="molecule type" value="Genomic_DNA"/>
</dbReference>
<name>A0A6B0GN34_9EURY</name>